<name>A0ACB9MS85_BAUVA</name>
<keyword evidence="2" id="KW-1185">Reference proteome</keyword>
<comment type="caution">
    <text evidence="1">The sequence shown here is derived from an EMBL/GenBank/DDBJ whole genome shotgun (WGS) entry which is preliminary data.</text>
</comment>
<evidence type="ECO:0000313" key="1">
    <source>
        <dbReference type="EMBL" id="KAI4326961.1"/>
    </source>
</evidence>
<accession>A0ACB9MS85</accession>
<dbReference type="Proteomes" id="UP000828941">
    <property type="component" value="Chromosome 8"/>
</dbReference>
<proteinExistence type="predicted"/>
<gene>
    <name evidence="1" type="ORF">L6164_019471</name>
</gene>
<reference evidence="1 2" key="1">
    <citation type="journal article" date="2022" name="DNA Res.">
        <title>Chromosomal-level genome assembly of the orchid tree Bauhinia variegata (Leguminosae; Cercidoideae) supports the allotetraploid origin hypothesis of Bauhinia.</title>
        <authorList>
            <person name="Zhong Y."/>
            <person name="Chen Y."/>
            <person name="Zheng D."/>
            <person name="Pang J."/>
            <person name="Liu Y."/>
            <person name="Luo S."/>
            <person name="Meng S."/>
            <person name="Qian L."/>
            <person name="Wei D."/>
            <person name="Dai S."/>
            <person name="Zhou R."/>
        </authorList>
    </citation>
    <scope>NUCLEOTIDE SEQUENCE [LARGE SCALE GENOMIC DNA]</scope>
    <source>
        <strain evidence="1">BV-YZ2020</strain>
    </source>
</reference>
<evidence type="ECO:0000313" key="2">
    <source>
        <dbReference type="Proteomes" id="UP000828941"/>
    </source>
</evidence>
<organism evidence="1 2">
    <name type="scientific">Bauhinia variegata</name>
    <name type="common">Purple orchid tree</name>
    <name type="synonym">Phanera variegata</name>
    <dbReference type="NCBI Taxonomy" id="167791"/>
    <lineage>
        <taxon>Eukaryota</taxon>
        <taxon>Viridiplantae</taxon>
        <taxon>Streptophyta</taxon>
        <taxon>Embryophyta</taxon>
        <taxon>Tracheophyta</taxon>
        <taxon>Spermatophyta</taxon>
        <taxon>Magnoliopsida</taxon>
        <taxon>eudicotyledons</taxon>
        <taxon>Gunneridae</taxon>
        <taxon>Pentapetalae</taxon>
        <taxon>rosids</taxon>
        <taxon>fabids</taxon>
        <taxon>Fabales</taxon>
        <taxon>Fabaceae</taxon>
        <taxon>Cercidoideae</taxon>
        <taxon>Cercideae</taxon>
        <taxon>Bauhiniinae</taxon>
        <taxon>Bauhinia</taxon>
    </lineage>
</organism>
<protein>
    <submittedName>
        <fullName evidence="1">Uncharacterized protein</fullName>
    </submittedName>
</protein>
<sequence>MRKGRPRAVEKGVVGQSLNASSSGLLNIPSGPVYYPSEDEFKDPLEYIYKIRPEAEPYGICRIVPPKNWKPPFALDLDSFSFPTKTQAIHKLQARPAACDSKTFELEYCRFIEDHCGKKSKKRVVFEGEDLDLCKLFNAVKRFGGYDKVVKEKKWGDVSRFVRSGKKISDCSKHVLCQLYREHLYDYESYYNQLNQEIAWSSNRGSHEDEKSDQRVQHSGSKRMQEVTIV</sequence>
<dbReference type="EMBL" id="CM039433">
    <property type="protein sequence ID" value="KAI4326961.1"/>
    <property type="molecule type" value="Genomic_DNA"/>
</dbReference>